<dbReference type="AlphaFoldDB" id="A0A2M7XHC5"/>
<dbReference type="EMBL" id="PFWS01000033">
    <property type="protein sequence ID" value="PJA47290.1"/>
    <property type="molecule type" value="Genomic_DNA"/>
</dbReference>
<reference evidence="2" key="1">
    <citation type="submission" date="2017-09" db="EMBL/GenBank/DDBJ databases">
        <title>Depth-based differentiation of microbial function through sediment-hosted aquifers and enrichment of novel symbionts in the deep terrestrial subsurface.</title>
        <authorList>
            <person name="Probst A.J."/>
            <person name="Ladd B."/>
            <person name="Jarett J.K."/>
            <person name="Geller-Mcgrath D.E."/>
            <person name="Sieber C.M.K."/>
            <person name="Emerson J.B."/>
            <person name="Anantharaman K."/>
            <person name="Thomas B.C."/>
            <person name="Malmstrom R."/>
            <person name="Stieglmeier M."/>
            <person name="Klingl A."/>
            <person name="Woyke T."/>
            <person name="Ryan C.M."/>
            <person name="Banfield J.F."/>
        </authorList>
    </citation>
    <scope>NUCLEOTIDE SEQUENCE [LARGE SCALE GENOMIC DNA]</scope>
</reference>
<evidence type="ECO:0000313" key="2">
    <source>
        <dbReference type="Proteomes" id="UP000229749"/>
    </source>
</evidence>
<proteinExistence type="predicted"/>
<comment type="caution">
    <text evidence="1">The sequence shown here is derived from an EMBL/GenBank/DDBJ whole genome shotgun (WGS) entry which is preliminary data.</text>
</comment>
<evidence type="ECO:0000313" key="1">
    <source>
        <dbReference type="EMBL" id="PJA47290.1"/>
    </source>
</evidence>
<gene>
    <name evidence="1" type="ORF">CO172_02135</name>
</gene>
<sequence>MKKNVGKDFLFNLSFTKDPVKIFFDSGEEGIFNVVPNSLNYPGRGVVTLDLKDQEGVVYQAWRYPYGSEEDGYYVVFYEQ</sequence>
<protein>
    <submittedName>
        <fullName evidence="1">Uncharacterized protein</fullName>
    </submittedName>
</protein>
<accession>A0A2M7XHC5</accession>
<dbReference type="Proteomes" id="UP000229749">
    <property type="component" value="Unassembled WGS sequence"/>
</dbReference>
<name>A0A2M7XHC5_9BACT</name>
<organism evidence="1 2">
    <name type="scientific">Candidatus Uhrbacteria bacterium CG_4_9_14_3_um_filter_36_7</name>
    <dbReference type="NCBI Taxonomy" id="1975033"/>
    <lineage>
        <taxon>Bacteria</taxon>
        <taxon>Candidatus Uhriibacteriota</taxon>
    </lineage>
</organism>